<feature type="region of interest" description="Disordered" evidence="1">
    <location>
        <begin position="1987"/>
        <end position="2021"/>
    </location>
</feature>
<evidence type="ECO:0000256" key="1">
    <source>
        <dbReference type="SAM" id="MobiDB-lite"/>
    </source>
</evidence>
<accession>A0A9N9S8Z0</accession>
<evidence type="ECO:0000313" key="2">
    <source>
        <dbReference type="EMBL" id="CAG9811238.1"/>
    </source>
</evidence>
<name>A0A9N9S8Z0_9DIPT</name>
<feature type="compositionally biased region" description="Basic and acidic residues" evidence="1">
    <location>
        <begin position="965"/>
        <end position="985"/>
    </location>
</feature>
<feature type="compositionally biased region" description="Low complexity" evidence="1">
    <location>
        <begin position="1406"/>
        <end position="1506"/>
    </location>
</feature>
<feature type="region of interest" description="Disordered" evidence="1">
    <location>
        <begin position="964"/>
        <end position="985"/>
    </location>
</feature>
<feature type="region of interest" description="Disordered" evidence="1">
    <location>
        <begin position="1362"/>
        <end position="1517"/>
    </location>
</feature>
<feature type="compositionally biased region" description="Polar residues" evidence="1">
    <location>
        <begin position="1"/>
        <end position="13"/>
    </location>
</feature>
<proteinExistence type="predicted"/>
<reference evidence="2" key="2">
    <citation type="submission" date="2022-10" db="EMBL/GenBank/DDBJ databases">
        <authorList>
            <consortium name="ENA_rothamsted_submissions"/>
            <consortium name="culmorum"/>
            <person name="King R."/>
        </authorList>
    </citation>
    <scope>NUCLEOTIDE SEQUENCE</scope>
</reference>
<feature type="region of interest" description="Disordered" evidence="1">
    <location>
        <begin position="1"/>
        <end position="36"/>
    </location>
</feature>
<feature type="compositionally biased region" description="Polar residues" evidence="1">
    <location>
        <begin position="1386"/>
        <end position="1405"/>
    </location>
</feature>
<gene>
    <name evidence="2" type="ORF">CHIRRI_LOCUS14047</name>
</gene>
<sequence length="2443" mass="278929">MGGSGSKSQSEPENTPEPPEISKIIQRPASSCSTNEDDFSIIEEIDDASNLKSTTSQKPASQQLKPKDAFFKSFIEASINDLDQSIETITNHAKTIIPDGFTNLSVKKLNRCLVFTIESLYVNFDKLNFHRDVISMIFEDARQSNRSEMNFSTAFGRLCRQQIHNIGSDQKWNDIVMFGALLCELTVVYHKESTLFMLELNIWIQEIIKSALSGNDNGLIAYMLILNRLITRKDVFDQINRQYFKILRTLIGNFDNQSKLRTIVSCLITNVDNFNKNDVATAIDKSKPTVRSKRLKVPKHMIVDDAEYLEEVQISNKCKAFEKYLKSTSKGINDFCSFFSDATINEVEYFSRIFIDHAIENPKEIKILGSIASKYQTALLRVRRLIKDTVKGLEGEFETLKRAGNADSVKVGNLGKLLGELYVSEKPIITAEFMTSFLTFLTDNGDITTIASTLKLCGYFYKSKNQKHFDNFMESINVFRSIIEDEFIDLSENYENKEQICKSRLFMPADSVKKLSSLEMVITNVSENKSVSYNYELTGILHMNYKRLIKLVINSLKTPDANVIELAKFLKSLHDFTYKIGNFVKRLKVNLELRVLDMSTDNLQEMKILGMFIAELKNLNVTSNESQKLWLEKAKSLDPVENFEVMEIYVDVVKAMLVNIQIHEYEKIEKIQKFLLDFNKSLESTDNEVTIRIKSKIAQILQNIVIKKVDSATVDLLFKIRHGQRIEGLPKDMPESDPNQLDVQDFAKIFYINAISNHLFTVNFTNSLKFLKTGSKGEKFIQNLRDMLSSNLFPNIYSPDFCESDEAQGTFELILQLFKEGVLMDLEIISFLQVIYELENLQKYKDYASKFTDDLYLLVVRGTRRNARKFSHNLTKYIERVQQKLKELDVEDVEVEDPFKNVEGQDDEEENAELKLKEDECDKEESSDDQVMDIASTKVQECEKTPETICDIEHLDPEPIAIQEITDKSPEDNLKEQNLESKSSKVDNKIDTLSCMATAALETQNHSTATTAQSASSSWQEICNLLKQDQEKDNSLSLILLDQEQHQPAWSMLENSISDEIAEELSQSSKIVNLLTQIEEKLATFSEDSKEQVPQFQELNLNEKAAPNPNLSVENQHSAQINPNVTQTSQNSSQDASNLYQFQSIHSANFNIPGLAESYNEILPVITTNTSHLRRHSIVIYGWSIEDQTLKPQVKELTVLLSTELRKHHKQLLKDVTNELMDELDIIRRAQGVSNHDGKKFSQQRNDFILTCRAVFPLLESRHIYDILDCMLIHINDGNRIVVELFLDVTEGIEDVFSVDCKARNKFLTFCTQVLEYAVKFRNADPRTSKMLKYFKTLKNKPERSQSIESSSTQRLSNSQLSINYVSPWPDKPRRRYRGYRRPRESSQSTQKFGLSRASSQATDRSSQSVQSSRQSRQKVKSSGQSSQNTQTSAKSRQSLQPSSKSSQSLQPSSKSSQSLQPREKSSQSLQPSAKSSQSLQPSSKSSQNVQSSVSQGVSGQVTGKSNSIPSNVIQDPPASLKTDAKVMFYINQLQSTNVEKLTPKISSILAKDFSKNRFMEILLQKGISDEKFINPAIDLFVHLFEENGIKPAKIALADEIGNEFINLCEDGGKLEQKMMNLVKFTLAFDPFLKGSFLFELWSQLLEFVEQDCPNSLKALLLLMENSFEILYDSRDRTRFLRYVVIVFKRKLGVIKDKSLRDKMNKIIRSFERDEAPANVIKDNTQQTDQNKLSSQNKITEPVAKASGIATNPPTSKITLPGSQQQVKAINPLELLPIKTQELDKNHSKVVTGLTKDLNFLNFSRPSTAIEPAATMQRQEVSIKKSQTIQSKLQLQSNIQTHQDDQVRLLNFTPDYFLFDNSITNPQKFEKTLKVLCEKCRSFENNDEHSIKIKEFIAIAIIKINFLQTQVKLDEFEKFAEIFYELYTRTDQTKFMQWILMKFLKAWNLNDQNLSDKMTKIYDRYSKSVLRVKKSFKMSEEMATKTDKATASNNITSKSGDQQILSSTPQKPDNITSNLGVLTSKPKSTTLKSRTITLVFDDLVPKSEKRSNSISQKKSDDVSLKFEDTTLKADNLTSTTSDITSKSGDITSKSSDITSKFGDVTSKSDDLTSKSGEITSKFLEATSKPSITLNTAILSSKSESTAPKSINLTSKSVQSNFFINFMTSLQNLLFDHLKSTTIDVDRDPFLDYFALKKKKAYEIVCDLYFLGLISTQFVVSCIAKMFEYPLIIDKNVDVVVRLMKLVDKIVRIRNKEKNFLEVLKPFWLRLPFGVELMFSISVDKWTVLKNFIQKSLLYRLNAIEFRAFIESLWTELMENPGKFNEIVQIFEDFLEVLGDSFAVLIVDFMENRRNSLEKFPIENILKPISLKYKTSILFAFELFEMGILNCELFSKWLNDKIYGKLVQEHNSEILLKFGQKGLKIDGNLDENLINYYKKLNNFG</sequence>
<organism evidence="2 3">
    <name type="scientific">Chironomus riparius</name>
    <dbReference type="NCBI Taxonomy" id="315576"/>
    <lineage>
        <taxon>Eukaryota</taxon>
        <taxon>Metazoa</taxon>
        <taxon>Ecdysozoa</taxon>
        <taxon>Arthropoda</taxon>
        <taxon>Hexapoda</taxon>
        <taxon>Insecta</taxon>
        <taxon>Pterygota</taxon>
        <taxon>Neoptera</taxon>
        <taxon>Endopterygota</taxon>
        <taxon>Diptera</taxon>
        <taxon>Nematocera</taxon>
        <taxon>Chironomoidea</taxon>
        <taxon>Chironomidae</taxon>
        <taxon>Chironominae</taxon>
        <taxon>Chironomus</taxon>
    </lineage>
</organism>
<reference evidence="2" key="1">
    <citation type="submission" date="2022-01" db="EMBL/GenBank/DDBJ databases">
        <authorList>
            <person name="King R."/>
        </authorList>
    </citation>
    <scope>NUCLEOTIDE SEQUENCE</scope>
</reference>
<dbReference type="Proteomes" id="UP001153620">
    <property type="component" value="Chromosome 4"/>
</dbReference>
<dbReference type="EMBL" id="OU895880">
    <property type="protein sequence ID" value="CAG9811238.1"/>
    <property type="molecule type" value="Genomic_DNA"/>
</dbReference>
<evidence type="ECO:0000313" key="3">
    <source>
        <dbReference type="Proteomes" id="UP001153620"/>
    </source>
</evidence>
<protein>
    <submittedName>
        <fullName evidence="2">Uncharacterized protein</fullName>
    </submittedName>
</protein>
<feature type="compositionally biased region" description="Polar residues" evidence="1">
    <location>
        <begin position="1989"/>
        <end position="2021"/>
    </location>
</feature>
<keyword evidence="3" id="KW-1185">Reference proteome</keyword>
<feature type="compositionally biased region" description="Acidic residues" evidence="1">
    <location>
        <begin position="921"/>
        <end position="930"/>
    </location>
</feature>
<feature type="region of interest" description="Disordered" evidence="1">
    <location>
        <begin position="899"/>
        <end position="930"/>
    </location>
</feature>